<dbReference type="EMBL" id="JAACJM010000046">
    <property type="protein sequence ID" value="KAF5359924.1"/>
    <property type="molecule type" value="Genomic_DNA"/>
</dbReference>
<feature type="region of interest" description="Disordered" evidence="1">
    <location>
        <begin position="1"/>
        <end position="21"/>
    </location>
</feature>
<keyword evidence="3" id="KW-1185">Reference proteome</keyword>
<comment type="caution">
    <text evidence="2">The sequence shown here is derived from an EMBL/GenBank/DDBJ whole genome shotgun (WGS) entry which is preliminary data.</text>
</comment>
<sequence length="210" mass="25075">MSKFENTSDQQPQNTNVQQEPFKNLDDLIRNHWPSGTHEGGGALNEELRQTIKTSLEDAKAIAKARIIPLELPHHRCLCFHLYNMVTDMERRANGRFTDFVNLERKAEREGNNAMKNHAEEWGRWWNEHRSKLNQVLKDIEVPTRVKCRLVRLGLRKRKKVFTTDAEKLERVERAMKLYEEKRFTQWSREDRAKIRRRSRDHDDGEWNAE</sequence>
<accession>A0A8H5G7P4</accession>
<evidence type="ECO:0000313" key="3">
    <source>
        <dbReference type="Proteomes" id="UP000559256"/>
    </source>
</evidence>
<name>A0A8H5G7P4_9AGAR</name>
<dbReference type="AlphaFoldDB" id="A0A8H5G7P4"/>
<organism evidence="2 3">
    <name type="scientific">Tetrapyrgos nigripes</name>
    <dbReference type="NCBI Taxonomy" id="182062"/>
    <lineage>
        <taxon>Eukaryota</taxon>
        <taxon>Fungi</taxon>
        <taxon>Dikarya</taxon>
        <taxon>Basidiomycota</taxon>
        <taxon>Agaricomycotina</taxon>
        <taxon>Agaricomycetes</taxon>
        <taxon>Agaricomycetidae</taxon>
        <taxon>Agaricales</taxon>
        <taxon>Marasmiineae</taxon>
        <taxon>Marasmiaceae</taxon>
        <taxon>Tetrapyrgos</taxon>
    </lineage>
</organism>
<reference evidence="2 3" key="1">
    <citation type="journal article" date="2020" name="ISME J.">
        <title>Uncovering the hidden diversity of litter-decomposition mechanisms in mushroom-forming fungi.</title>
        <authorList>
            <person name="Floudas D."/>
            <person name="Bentzer J."/>
            <person name="Ahren D."/>
            <person name="Johansson T."/>
            <person name="Persson P."/>
            <person name="Tunlid A."/>
        </authorList>
    </citation>
    <scope>NUCLEOTIDE SEQUENCE [LARGE SCALE GENOMIC DNA]</scope>
    <source>
        <strain evidence="2 3">CBS 291.85</strain>
    </source>
</reference>
<evidence type="ECO:0000313" key="2">
    <source>
        <dbReference type="EMBL" id="KAF5359924.1"/>
    </source>
</evidence>
<protein>
    <submittedName>
        <fullName evidence="2">Uncharacterized protein</fullName>
    </submittedName>
</protein>
<proteinExistence type="predicted"/>
<gene>
    <name evidence="2" type="ORF">D9758_013980</name>
</gene>
<evidence type="ECO:0000256" key="1">
    <source>
        <dbReference type="SAM" id="MobiDB-lite"/>
    </source>
</evidence>
<dbReference type="Proteomes" id="UP000559256">
    <property type="component" value="Unassembled WGS sequence"/>
</dbReference>